<evidence type="ECO:0000313" key="3">
    <source>
        <dbReference type="Proteomes" id="UP000610594"/>
    </source>
</evidence>
<feature type="compositionally biased region" description="Low complexity" evidence="1">
    <location>
        <begin position="164"/>
        <end position="175"/>
    </location>
</feature>
<dbReference type="RefSeq" id="WP_167239797.1">
    <property type="nucleotide sequence ID" value="NZ_WHJF01000102.1"/>
</dbReference>
<dbReference type="EMBL" id="WHJF01000102">
    <property type="protein sequence ID" value="NHZ65873.1"/>
    <property type="molecule type" value="Genomic_DNA"/>
</dbReference>
<feature type="region of interest" description="Disordered" evidence="1">
    <location>
        <begin position="102"/>
        <end position="150"/>
    </location>
</feature>
<feature type="compositionally biased region" description="Low complexity" evidence="1">
    <location>
        <begin position="105"/>
        <end position="116"/>
    </location>
</feature>
<keyword evidence="3" id="KW-1185">Reference proteome</keyword>
<evidence type="ECO:0000313" key="2">
    <source>
        <dbReference type="EMBL" id="NHZ65873.1"/>
    </source>
</evidence>
<proteinExistence type="predicted"/>
<dbReference type="Proteomes" id="UP000610594">
    <property type="component" value="Unassembled WGS sequence"/>
</dbReference>
<protein>
    <recommendedName>
        <fullName evidence="4">Replication protein</fullName>
    </recommendedName>
</protein>
<evidence type="ECO:0000256" key="1">
    <source>
        <dbReference type="SAM" id="MobiDB-lite"/>
    </source>
</evidence>
<sequence length="366" mass="40248">MRVETHPTFRRLTKSTLLVLKTLVSRASAQNGLAVIRARLDRMATEASVSYKTVQRAVRIFRDYDWVLPASEGRSEYGVFESRRYVFTHALCDLVGLPTVTKQRPTSTQQQPSPVVRQKHQEPTAAPESHEPTAPPDEPTPVLPQLQPQPDPAVALEPQLLAAPQEQPAATAAQEKPSLAAPQETEMSDGAIYVDLSLKKDLQEISIENRKGNHPTLPPAVAMIPAETGISPTGICKLLGIAKQAGYQLEHVYAIAKPYLAKIGINSARAYRYILAMLHNAKKVDYAAKVAQAQRMSEPDSNAALKAIAMQCRYKRYQHIGKNIAVRFFDGTAEVRIDGHVELYGGAKMVGLYKGVANGNLREVIE</sequence>
<reference evidence="2 3" key="1">
    <citation type="submission" date="2019-10" db="EMBL/GenBank/DDBJ databases">
        <title>Taxonomy of Antarctic Massilia spp.: description of Massilia rubra sp. nov., Massilia aquatica sp. nov., Massilia mucilaginosa sp. nov., Massilia frigida sp. nov. isolated from streams, lakes and regoliths.</title>
        <authorList>
            <person name="Holochova P."/>
            <person name="Sedlacek I."/>
            <person name="Kralova S."/>
            <person name="Maslanova I."/>
            <person name="Busse H.-J."/>
            <person name="Stankova E."/>
            <person name="Vrbovska V."/>
            <person name="Kovarovic V."/>
            <person name="Bartak M."/>
            <person name="Svec P."/>
            <person name="Pantucek R."/>
        </authorList>
    </citation>
    <scope>NUCLEOTIDE SEQUENCE [LARGE SCALE GENOMIC DNA]</scope>
    <source>
        <strain evidence="2 3">CCM 8694</strain>
    </source>
</reference>
<comment type="caution">
    <text evidence="2">The sequence shown here is derived from an EMBL/GenBank/DDBJ whole genome shotgun (WGS) entry which is preliminary data.</text>
</comment>
<feature type="compositionally biased region" description="Pro residues" evidence="1">
    <location>
        <begin position="133"/>
        <end position="150"/>
    </location>
</feature>
<name>A0ABX0MT03_9BURK</name>
<gene>
    <name evidence="2" type="ORF">F1735_26825</name>
</gene>
<feature type="region of interest" description="Disordered" evidence="1">
    <location>
        <begin position="164"/>
        <end position="186"/>
    </location>
</feature>
<accession>A0ABX0MT03</accession>
<organism evidence="2 3">
    <name type="scientific">Massilia genomosp. 1</name>
    <dbReference type="NCBI Taxonomy" id="2609280"/>
    <lineage>
        <taxon>Bacteria</taxon>
        <taxon>Pseudomonadati</taxon>
        <taxon>Pseudomonadota</taxon>
        <taxon>Betaproteobacteria</taxon>
        <taxon>Burkholderiales</taxon>
        <taxon>Oxalobacteraceae</taxon>
        <taxon>Telluria group</taxon>
        <taxon>Massilia</taxon>
    </lineage>
</organism>
<evidence type="ECO:0008006" key="4">
    <source>
        <dbReference type="Google" id="ProtNLM"/>
    </source>
</evidence>